<reference evidence="2 3" key="1">
    <citation type="submission" date="2019-10" db="EMBL/GenBank/DDBJ databases">
        <title>Georgenia wutianyii sp. nov. and Georgenia yuyongxinii sp. nov. isolated from plateau pika (Ochotona curzoniae) in the Qinghai-Tibet plateau of China.</title>
        <authorList>
            <person name="Tian Z."/>
        </authorList>
    </citation>
    <scope>NUCLEOTIDE SEQUENCE [LARGE SCALE GENOMIC DNA]</scope>
    <source>
        <strain evidence="2 3">JCM 19765</strain>
    </source>
</reference>
<evidence type="ECO:0000313" key="3">
    <source>
        <dbReference type="Proteomes" id="UP000437709"/>
    </source>
</evidence>
<evidence type="ECO:0000313" key="2">
    <source>
        <dbReference type="EMBL" id="MPV36764.1"/>
    </source>
</evidence>
<name>A0A6N7ENG9_9MICO</name>
<protein>
    <submittedName>
        <fullName evidence="2">Bleomycin resistance protein</fullName>
    </submittedName>
</protein>
<dbReference type="InterPro" id="IPR029068">
    <property type="entry name" value="Glyas_Bleomycin-R_OHBP_Dase"/>
</dbReference>
<dbReference type="InterPro" id="IPR004360">
    <property type="entry name" value="Glyas_Fos-R_dOase_dom"/>
</dbReference>
<dbReference type="EMBL" id="WHPC01000018">
    <property type="protein sequence ID" value="MPV36764.1"/>
    <property type="molecule type" value="Genomic_DNA"/>
</dbReference>
<evidence type="ECO:0000259" key="1">
    <source>
        <dbReference type="PROSITE" id="PS51819"/>
    </source>
</evidence>
<dbReference type="CDD" id="cd06587">
    <property type="entry name" value="VOC"/>
    <property type="match status" value="1"/>
</dbReference>
<dbReference type="SUPFAM" id="SSF54593">
    <property type="entry name" value="Glyoxalase/Bleomycin resistance protein/Dihydroxybiphenyl dioxygenase"/>
    <property type="match status" value="1"/>
</dbReference>
<dbReference type="AlphaFoldDB" id="A0A6N7ENG9"/>
<keyword evidence="3" id="KW-1185">Reference proteome</keyword>
<dbReference type="Gene3D" id="3.10.180.10">
    <property type="entry name" value="2,3-Dihydroxybiphenyl 1,2-Dioxygenase, domain 1"/>
    <property type="match status" value="1"/>
</dbReference>
<gene>
    <name evidence="2" type="ORF">GB881_06775</name>
</gene>
<comment type="caution">
    <text evidence="2">The sequence shown here is derived from an EMBL/GenBank/DDBJ whole genome shotgun (WGS) entry which is preliminary data.</text>
</comment>
<dbReference type="Pfam" id="PF00903">
    <property type="entry name" value="Glyoxalase"/>
    <property type="match status" value="1"/>
</dbReference>
<organism evidence="2 3">
    <name type="scientific">Georgenia subflava</name>
    <dbReference type="NCBI Taxonomy" id="1622177"/>
    <lineage>
        <taxon>Bacteria</taxon>
        <taxon>Bacillati</taxon>
        <taxon>Actinomycetota</taxon>
        <taxon>Actinomycetes</taxon>
        <taxon>Micrococcales</taxon>
        <taxon>Bogoriellaceae</taxon>
        <taxon>Georgenia</taxon>
    </lineage>
</organism>
<proteinExistence type="predicted"/>
<dbReference type="RefSeq" id="WP_152195326.1">
    <property type="nucleotide sequence ID" value="NZ_VUKD01000003.1"/>
</dbReference>
<feature type="domain" description="VOC" evidence="1">
    <location>
        <begin position="4"/>
        <end position="124"/>
    </location>
</feature>
<accession>A0A6N7ENG9</accession>
<sequence length="126" mass="13476">MARGEVFPIINCADLARTRHWYERVLAGEVAYQFPDEGDADYLTLRIGSGQIALGRGTGPAMYGETPLPATGHAVDVCLYVPDLDAVTAAAAADVVVPPADMPWGERVAYLRDPEGTMLLAIEDAD</sequence>
<dbReference type="OrthoDB" id="9798201at2"/>
<dbReference type="Proteomes" id="UP000437709">
    <property type="component" value="Unassembled WGS sequence"/>
</dbReference>
<dbReference type="InterPro" id="IPR037523">
    <property type="entry name" value="VOC_core"/>
</dbReference>
<dbReference type="PROSITE" id="PS51819">
    <property type="entry name" value="VOC"/>
    <property type="match status" value="1"/>
</dbReference>